<protein>
    <submittedName>
        <fullName evidence="1">Uncharacterized protein</fullName>
    </submittedName>
</protein>
<accession>A0ACB9DHT8</accession>
<name>A0ACB9DHT8_ARCLA</name>
<evidence type="ECO:0000313" key="2">
    <source>
        <dbReference type="Proteomes" id="UP001055879"/>
    </source>
</evidence>
<evidence type="ECO:0000313" key="1">
    <source>
        <dbReference type="EMBL" id="KAI3746060.1"/>
    </source>
</evidence>
<organism evidence="1 2">
    <name type="scientific">Arctium lappa</name>
    <name type="common">Greater burdock</name>
    <name type="synonym">Lappa major</name>
    <dbReference type="NCBI Taxonomy" id="4217"/>
    <lineage>
        <taxon>Eukaryota</taxon>
        <taxon>Viridiplantae</taxon>
        <taxon>Streptophyta</taxon>
        <taxon>Embryophyta</taxon>
        <taxon>Tracheophyta</taxon>
        <taxon>Spermatophyta</taxon>
        <taxon>Magnoliopsida</taxon>
        <taxon>eudicotyledons</taxon>
        <taxon>Gunneridae</taxon>
        <taxon>Pentapetalae</taxon>
        <taxon>asterids</taxon>
        <taxon>campanulids</taxon>
        <taxon>Asterales</taxon>
        <taxon>Asteraceae</taxon>
        <taxon>Carduoideae</taxon>
        <taxon>Cardueae</taxon>
        <taxon>Arctiinae</taxon>
        <taxon>Arctium</taxon>
    </lineage>
</organism>
<dbReference type="Proteomes" id="UP001055879">
    <property type="component" value="Linkage Group LG03"/>
</dbReference>
<dbReference type="EMBL" id="CM042049">
    <property type="protein sequence ID" value="KAI3746060.1"/>
    <property type="molecule type" value="Genomic_DNA"/>
</dbReference>
<proteinExistence type="predicted"/>
<gene>
    <name evidence="1" type="ORF">L6452_08479</name>
</gene>
<sequence>MLYVVIGLATFFGCCNNLLQPTIVRLRKSWSCELVNIVFGVCTSYKQRTIGLSTLVIFILKVSFKNDKTNH</sequence>
<reference evidence="2" key="1">
    <citation type="journal article" date="2022" name="Mol. Ecol. Resour.">
        <title>The genomes of chicory, endive, great burdock and yacon provide insights into Asteraceae palaeo-polyploidization history and plant inulin production.</title>
        <authorList>
            <person name="Fan W."/>
            <person name="Wang S."/>
            <person name="Wang H."/>
            <person name="Wang A."/>
            <person name="Jiang F."/>
            <person name="Liu H."/>
            <person name="Zhao H."/>
            <person name="Xu D."/>
            <person name="Zhang Y."/>
        </authorList>
    </citation>
    <scope>NUCLEOTIDE SEQUENCE [LARGE SCALE GENOMIC DNA]</scope>
    <source>
        <strain evidence="2">cv. Niubang</strain>
    </source>
</reference>
<comment type="caution">
    <text evidence="1">The sequence shown here is derived from an EMBL/GenBank/DDBJ whole genome shotgun (WGS) entry which is preliminary data.</text>
</comment>
<reference evidence="1 2" key="2">
    <citation type="journal article" date="2022" name="Mol. Ecol. Resour.">
        <title>The genomes of chicory, endive, great burdock and yacon provide insights into Asteraceae paleo-polyploidization history and plant inulin production.</title>
        <authorList>
            <person name="Fan W."/>
            <person name="Wang S."/>
            <person name="Wang H."/>
            <person name="Wang A."/>
            <person name="Jiang F."/>
            <person name="Liu H."/>
            <person name="Zhao H."/>
            <person name="Xu D."/>
            <person name="Zhang Y."/>
        </authorList>
    </citation>
    <scope>NUCLEOTIDE SEQUENCE [LARGE SCALE GENOMIC DNA]</scope>
    <source>
        <strain evidence="2">cv. Niubang</strain>
    </source>
</reference>
<keyword evidence="2" id="KW-1185">Reference proteome</keyword>